<keyword evidence="5 8" id="KW-0067">ATP-binding</keyword>
<dbReference type="SMART" id="SM00382">
    <property type="entry name" value="AAA"/>
    <property type="match status" value="1"/>
</dbReference>
<accession>A0ABT1A754</accession>
<protein>
    <submittedName>
        <fullName evidence="8">ABC transporter ATP-binding protein</fullName>
    </submittedName>
</protein>
<dbReference type="CDD" id="cd03230">
    <property type="entry name" value="ABC_DR_subfamily_A"/>
    <property type="match status" value="1"/>
</dbReference>
<gene>
    <name evidence="8" type="ORF">KDL28_27695</name>
</gene>
<dbReference type="RefSeq" id="WP_252443276.1">
    <property type="nucleotide sequence ID" value="NZ_JAGSOV010000060.1"/>
</dbReference>
<evidence type="ECO:0000313" key="9">
    <source>
        <dbReference type="Proteomes" id="UP001165283"/>
    </source>
</evidence>
<comment type="subcellular location">
    <subcellularLocation>
        <location evidence="1">Cell membrane</location>
        <topology evidence="1">Peripheral membrane protein</topology>
    </subcellularLocation>
</comment>
<evidence type="ECO:0000256" key="2">
    <source>
        <dbReference type="ARBA" id="ARBA00005417"/>
    </source>
</evidence>
<evidence type="ECO:0000256" key="5">
    <source>
        <dbReference type="ARBA" id="ARBA00022840"/>
    </source>
</evidence>
<keyword evidence="4" id="KW-0547">Nucleotide-binding</keyword>
<dbReference type="Pfam" id="PF00005">
    <property type="entry name" value="ABC_tran"/>
    <property type="match status" value="1"/>
</dbReference>
<evidence type="ECO:0000256" key="1">
    <source>
        <dbReference type="ARBA" id="ARBA00004202"/>
    </source>
</evidence>
<comment type="caution">
    <text evidence="8">The sequence shown here is derived from an EMBL/GenBank/DDBJ whole genome shotgun (WGS) entry which is preliminary data.</text>
</comment>
<evidence type="ECO:0000256" key="3">
    <source>
        <dbReference type="ARBA" id="ARBA00022448"/>
    </source>
</evidence>
<dbReference type="InterPro" id="IPR003439">
    <property type="entry name" value="ABC_transporter-like_ATP-bd"/>
</dbReference>
<reference evidence="8" key="1">
    <citation type="submission" date="2021-04" db="EMBL/GenBank/DDBJ databases">
        <title>Pseudonocardia sp. nov., isolated from sandy soil of mangrove forest.</title>
        <authorList>
            <person name="Zan Z."/>
            <person name="Huang R."/>
            <person name="Liu W."/>
        </authorList>
    </citation>
    <scope>NUCLEOTIDE SEQUENCE</scope>
    <source>
        <strain evidence="8">S2-4</strain>
    </source>
</reference>
<name>A0ABT1A754_9PSEU</name>
<dbReference type="SUPFAM" id="SSF52540">
    <property type="entry name" value="P-loop containing nucleoside triphosphate hydrolases"/>
    <property type="match status" value="1"/>
</dbReference>
<dbReference type="Gene3D" id="3.40.50.300">
    <property type="entry name" value="P-loop containing nucleotide triphosphate hydrolases"/>
    <property type="match status" value="1"/>
</dbReference>
<keyword evidence="6" id="KW-0046">Antibiotic resistance</keyword>
<dbReference type="PANTHER" id="PTHR42711:SF5">
    <property type="entry name" value="ABC TRANSPORTER ATP-BINDING PROTEIN NATA"/>
    <property type="match status" value="1"/>
</dbReference>
<feature type="domain" description="ABC transporter" evidence="7">
    <location>
        <begin position="5"/>
        <end position="230"/>
    </location>
</feature>
<evidence type="ECO:0000256" key="4">
    <source>
        <dbReference type="ARBA" id="ARBA00022741"/>
    </source>
</evidence>
<evidence type="ECO:0000313" key="8">
    <source>
        <dbReference type="EMBL" id="MCO1658860.1"/>
    </source>
</evidence>
<evidence type="ECO:0000259" key="7">
    <source>
        <dbReference type="PROSITE" id="PS50893"/>
    </source>
</evidence>
<dbReference type="InterPro" id="IPR003593">
    <property type="entry name" value="AAA+_ATPase"/>
</dbReference>
<sequence>MSEPIEIRGLVKVFGRARALDGLDLTVTAGHVHGFLGPNGAGKSTTLRILLGLVRADAGRVDLLGGDPWTDATTLHRRLAYVPGDVTLWPGLTGGEVFDLLTRMRGGADPRRRAELVERFDLDPTRRSRTYSTGNRQKVALIAALAADVELLVLDEPTSGLDPLMEAVFQDCIGEAAAAGRTVLLSSHVLAEVEALCEHVTIVRRGRVVESGSLAALRHLGRTSVTAELAGESGALTDLPGVHALHRDGARIRCEVDTDRLDPLLARLAHIGTRGLVVAPPTLEELFLRHYDHSDLQASR</sequence>
<dbReference type="GO" id="GO:0005524">
    <property type="term" value="F:ATP binding"/>
    <property type="evidence" value="ECO:0007669"/>
    <property type="project" value="UniProtKB-KW"/>
</dbReference>
<dbReference type="InterPro" id="IPR050763">
    <property type="entry name" value="ABC_transporter_ATP-binding"/>
</dbReference>
<comment type="similarity">
    <text evidence="2">Belongs to the ABC transporter superfamily.</text>
</comment>
<organism evidence="8 9">
    <name type="scientific">Pseudonocardia humida</name>
    <dbReference type="NCBI Taxonomy" id="2800819"/>
    <lineage>
        <taxon>Bacteria</taxon>
        <taxon>Bacillati</taxon>
        <taxon>Actinomycetota</taxon>
        <taxon>Actinomycetes</taxon>
        <taxon>Pseudonocardiales</taxon>
        <taxon>Pseudonocardiaceae</taxon>
        <taxon>Pseudonocardia</taxon>
    </lineage>
</organism>
<proteinExistence type="inferred from homology"/>
<keyword evidence="3" id="KW-0813">Transport</keyword>
<dbReference type="Proteomes" id="UP001165283">
    <property type="component" value="Unassembled WGS sequence"/>
</dbReference>
<evidence type="ECO:0000256" key="6">
    <source>
        <dbReference type="ARBA" id="ARBA00023251"/>
    </source>
</evidence>
<dbReference type="PANTHER" id="PTHR42711">
    <property type="entry name" value="ABC TRANSPORTER ATP-BINDING PROTEIN"/>
    <property type="match status" value="1"/>
</dbReference>
<dbReference type="InterPro" id="IPR027417">
    <property type="entry name" value="P-loop_NTPase"/>
</dbReference>
<dbReference type="EMBL" id="JAGSOV010000060">
    <property type="protein sequence ID" value="MCO1658860.1"/>
    <property type="molecule type" value="Genomic_DNA"/>
</dbReference>
<dbReference type="PROSITE" id="PS50893">
    <property type="entry name" value="ABC_TRANSPORTER_2"/>
    <property type="match status" value="1"/>
</dbReference>
<keyword evidence="9" id="KW-1185">Reference proteome</keyword>